<evidence type="ECO:0000256" key="1">
    <source>
        <dbReference type="ARBA" id="ARBA00004196"/>
    </source>
</evidence>
<dbReference type="GO" id="GO:0030288">
    <property type="term" value="C:outer membrane-bounded periplasmic space"/>
    <property type="evidence" value="ECO:0007669"/>
    <property type="project" value="TreeGrafter"/>
</dbReference>
<feature type="domain" description="Periplasmic binding protein" evidence="4">
    <location>
        <begin position="50"/>
        <end position="290"/>
    </location>
</feature>
<proteinExistence type="inferred from homology"/>
<dbReference type="PANTHER" id="PTHR30036:SF1">
    <property type="entry name" value="D-XYLOSE-BINDING PERIPLASMIC PROTEIN"/>
    <property type="match status" value="1"/>
</dbReference>
<dbReference type="EMBL" id="QEWP01000019">
    <property type="protein sequence ID" value="PWD98082.1"/>
    <property type="molecule type" value="Genomic_DNA"/>
</dbReference>
<keyword evidence="6" id="KW-1185">Reference proteome</keyword>
<keyword evidence="3" id="KW-0732">Signal</keyword>
<evidence type="ECO:0000256" key="3">
    <source>
        <dbReference type="ARBA" id="ARBA00022729"/>
    </source>
</evidence>
<comment type="similarity">
    <text evidence="2">Belongs to the bacterial solute-binding protein 2 family.</text>
</comment>
<dbReference type="OrthoDB" id="9773673at2"/>
<dbReference type="Gene3D" id="3.40.50.2300">
    <property type="match status" value="2"/>
</dbReference>
<comment type="caution">
    <text evidence="5">The sequence shown here is derived from an EMBL/GenBank/DDBJ whole genome shotgun (WGS) entry which is preliminary data.</text>
</comment>
<dbReference type="PANTHER" id="PTHR30036">
    <property type="entry name" value="D-XYLOSE-BINDING PERIPLASMIC PROTEIN"/>
    <property type="match status" value="1"/>
</dbReference>
<dbReference type="PROSITE" id="PS51257">
    <property type="entry name" value="PROKAR_LIPOPROTEIN"/>
    <property type="match status" value="1"/>
</dbReference>
<name>A0A2U2B4U8_9BACT</name>
<evidence type="ECO:0000313" key="5">
    <source>
        <dbReference type="EMBL" id="PWD98082.1"/>
    </source>
</evidence>
<comment type="subcellular location">
    <subcellularLocation>
        <location evidence="1">Cell envelope</location>
    </subcellularLocation>
</comment>
<dbReference type="InterPro" id="IPR025997">
    <property type="entry name" value="SBP_2_dom"/>
</dbReference>
<sequence length="342" mass="38124">MRSINFSLKNFFSTSLTLILILALAGCGNNEEIKLGFLYSSDITIRFNKESQFFKERAEELGATVVIDHANDNDALQYEKAIEMMDSGIDLLALIAVNVNTAENIIKEANARDIPVLAYNRLIPNSDLKVYISGNNSELGKDMAGYVVNKRPEGNYVILGGDKFDRNAVELMASIENTLEPHIESGRINVLYKTYIEAWSPPHAAHELDQLMSSNPKSVDAVIAFFDGMGVACIDVLKKYQLEGKVIVTGQDAQLESCRRIVEGTQHITMYHPLETIASTAAEVAIDIVNRENLEDKYDITYTDNGLKEVPTVQINSIPVTKENIDEVIIESGFYNRSEIYQ</sequence>
<dbReference type="Pfam" id="PF13407">
    <property type="entry name" value="Peripla_BP_4"/>
    <property type="match status" value="1"/>
</dbReference>
<dbReference type="InterPro" id="IPR028082">
    <property type="entry name" value="Peripla_BP_I"/>
</dbReference>
<gene>
    <name evidence="5" type="ORF">DDZ16_17215</name>
</gene>
<reference evidence="5 6" key="1">
    <citation type="submission" date="2018-05" db="EMBL/GenBank/DDBJ databases">
        <title>Marinilabilia rubrum sp. nov., isolated from saltern sediment.</title>
        <authorList>
            <person name="Zhang R."/>
        </authorList>
    </citation>
    <scope>NUCLEOTIDE SEQUENCE [LARGE SCALE GENOMIC DNA]</scope>
    <source>
        <strain evidence="5 6">WTE16</strain>
    </source>
</reference>
<dbReference type="Proteomes" id="UP000244956">
    <property type="component" value="Unassembled WGS sequence"/>
</dbReference>
<dbReference type="InterPro" id="IPR050555">
    <property type="entry name" value="Bact_Solute-Bind_Prot2"/>
</dbReference>
<evidence type="ECO:0000256" key="2">
    <source>
        <dbReference type="ARBA" id="ARBA00007639"/>
    </source>
</evidence>
<protein>
    <submittedName>
        <fullName evidence="5">Sugar ABC transporter substrate-binding protein</fullName>
    </submittedName>
</protein>
<organism evidence="5 6">
    <name type="scientific">Marinilabilia rubra</name>
    <dbReference type="NCBI Taxonomy" id="2162893"/>
    <lineage>
        <taxon>Bacteria</taxon>
        <taxon>Pseudomonadati</taxon>
        <taxon>Bacteroidota</taxon>
        <taxon>Bacteroidia</taxon>
        <taxon>Marinilabiliales</taxon>
        <taxon>Marinilabiliaceae</taxon>
        <taxon>Marinilabilia</taxon>
    </lineage>
</organism>
<evidence type="ECO:0000259" key="4">
    <source>
        <dbReference type="Pfam" id="PF13407"/>
    </source>
</evidence>
<evidence type="ECO:0000313" key="6">
    <source>
        <dbReference type="Proteomes" id="UP000244956"/>
    </source>
</evidence>
<dbReference type="RefSeq" id="WP_109265725.1">
    <property type="nucleotide sequence ID" value="NZ_QEWP01000019.1"/>
</dbReference>
<dbReference type="AlphaFoldDB" id="A0A2U2B4U8"/>
<accession>A0A2U2B4U8</accession>
<dbReference type="SUPFAM" id="SSF53822">
    <property type="entry name" value="Periplasmic binding protein-like I"/>
    <property type="match status" value="1"/>
</dbReference>
<dbReference type="GO" id="GO:0030246">
    <property type="term" value="F:carbohydrate binding"/>
    <property type="evidence" value="ECO:0007669"/>
    <property type="project" value="TreeGrafter"/>
</dbReference>